<dbReference type="SUPFAM" id="SSF52266">
    <property type="entry name" value="SGNH hydrolase"/>
    <property type="match status" value="1"/>
</dbReference>
<sequence>MESCIKHSLLVFFYLICLSFFVAAVEAVTKPRPFNNKVSAVLVFGDSTVDSGNNNYVNTLFRGNFPPYGRDFRGHNPTGRFSNGRLTPDFIASYAGVKDFVPPYLDPTLTTKELLTGVSFASAGSGFDPLTPELSSVISMPDQLEYFREYKKKLVLAIGKKRTEEHIKRAVFLVGAGTNDFVVNYFTLPVRRKTFSVTDFEKFILQLVTDFIQGLWEEGARRIAVSGLPPMGCLPVVITLYANDAILNRGCVGQYSHVAMEYNKKLQNELNLMHHNLANQGAKIVYFDIFNPLVYLIQGPGKFEFDDVSHGCCGTGLLEAGFLCNPKSYVCSDASKYVFFDSIHPTEKTYFRVFEAGRGVIDLLIKD</sequence>
<dbReference type="Proteomes" id="UP001054252">
    <property type="component" value="Unassembled WGS sequence"/>
</dbReference>
<keyword evidence="2" id="KW-0732">Signal</keyword>
<organism evidence="3 4">
    <name type="scientific">Rubroshorea leprosula</name>
    <dbReference type="NCBI Taxonomy" id="152421"/>
    <lineage>
        <taxon>Eukaryota</taxon>
        <taxon>Viridiplantae</taxon>
        <taxon>Streptophyta</taxon>
        <taxon>Embryophyta</taxon>
        <taxon>Tracheophyta</taxon>
        <taxon>Spermatophyta</taxon>
        <taxon>Magnoliopsida</taxon>
        <taxon>eudicotyledons</taxon>
        <taxon>Gunneridae</taxon>
        <taxon>Pentapetalae</taxon>
        <taxon>rosids</taxon>
        <taxon>malvids</taxon>
        <taxon>Malvales</taxon>
        <taxon>Dipterocarpaceae</taxon>
        <taxon>Rubroshorea</taxon>
    </lineage>
</organism>
<gene>
    <name evidence="3" type="ORF">SLEP1_g44887</name>
</gene>
<dbReference type="AlphaFoldDB" id="A0AAV5LI37"/>
<reference evidence="3 4" key="1">
    <citation type="journal article" date="2021" name="Commun. Biol.">
        <title>The genome of Shorea leprosula (Dipterocarpaceae) highlights the ecological relevance of drought in aseasonal tropical rainforests.</title>
        <authorList>
            <person name="Ng K.K.S."/>
            <person name="Kobayashi M.J."/>
            <person name="Fawcett J.A."/>
            <person name="Hatakeyama M."/>
            <person name="Paape T."/>
            <person name="Ng C.H."/>
            <person name="Ang C.C."/>
            <person name="Tnah L.H."/>
            <person name="Lee C.T."/>
            <person name="Nishiyama T."/>
            <person name="Sese J."/>
            <person name="O'Brien M.J."/>
            <person name="Copetti D."/>
            <person name="Mohd Noor M.I."/>
            <person name="Ong R.C."/>
            <person name="Putra M."/>
            <person name="Sireger I.Z."/>
            <person name="Indrioko S."/>
            <person name="Kosugi Y."/>
            <person name="Izuno A."/>
            <person name="Isagi Y."/>
            <person name="Lee S.L."/>
            <person name="Shimizu K.K."/>
        </authorList>
    </citation>
    <scope>NUCLEOTIDE SEQUENCE [LARGE SCALE GENOMIC DNA]</scope>
    <source>
        <strain evidence="3">214</strain>
    </source>
</reference>
<dbReference type="InterPro" id="IPR001087">
    <property type="entry name" value="GDSL"/>
</dbReference>
<dbReference type="PANTHER" id="PTHR45642">
    <property type="entry name" value="GDSL ESTERASE/LIPASE EXL3"/>
    <property type="match status" value="1"/>
</dbReference>
<evidence type="ECO:0000313" key="4">
    <source>
        <dbReference type="Proteomes" id="UP001054252"/>
    </source>
</evidence>
<feature type="chain" id="PRO_5043966445" description="GDSL esterase/lipase" evidence="2">
    <location>
        <begin position="28"/>
        <end position="367"/>
    </location>
</feature>
<comment type="caution">
    <text evidence="3">The sequence shown here is derived from an EMBL/GenBank/DDBJ whole genome shotgun (WGS) entry which is preliminary data.</text>
</comment>
<comment type="similarity">
    <text evidence="1">Belongs to the 'GDSL' lipolytic enzyme family.</text>
</comment>
<protein>
    <recommendedName>
        <fullName evidence="5">GDSL esterase/lipase</fullName>
    </recommendedName>
</protein>
<proteinExistence type="inferred from homology"/>
<dbReference type="PANTHER" id="PTHR45642:SF3">
    <property type="entry name" value="OS09G0540400 PROTEIN"/>
    <property type="match status" value="1"/>
</dbReference>
<accession>A0AAV5LI37</accession>
<dbReference type="EMBL" id="BPVZ01000118">
    <property type="protein sequence ID" value="GKV36794.1"/>
    <property type="molecule type" value="Genomic_DNA"/>
</dbReference>
<dbReference type="InterPro" id="IPR035669">
    <property type="entry name" value="SGNH_plant_lipase-like"/>
</dbReference>
<name>A0AAV5LI37_9ROSI</name>
<evidence type="ECO:0000256" key="2">
    <source>
        <dbReference type="SAM" id="SignalP"/>
    </source>
</evidence>
<evidence type="ECO:0000313" key="3">
    <source>
        <dbReference type="EMBL" id="GKV36794.1"/>
    </source>
</evidence>
<dbReference type="CDD" id="cd01837">
    <property type="entry name" value="SGNH_plant_lipase_like"/>
    <property type="match status" value="1"/>
</dbReference>
<dbReference type="FunFam" id="3.40.50.1110:FF:000003">
    <property type="entry name" value="GDSL esterase/lipase APG"/>
    <property type="match status" value="1"/>
</dbReference>
<evidence type="ECO:0000256" key="1">
    <source>
        <dbReference type="ARBA" id="ARBA00008668"/>
    </source>
</evidence>
<dbReference type="InterPro" id="IPR036514">
    <property type="entry name" value="SGNH_hydro_sf"/>
</dbReference>
<dbReference type="Gene3D" id="3.40.50.1110">
    <property type="entry name" value="SGNH hydrolase"/>
    <property type="match status" value="1"/>
</dbReference>
<evidence type="ECO:0008006" key="5">
    <source>
        <dbReference type="Google" id="ProtNLM"/>
    </source>
</evidence>
<dbReference type="Pfam" id="PF00657">
    <property type="entry name" value="Lipase_GDSL"/>
    <property type="match status" value="1"/>
</dbReference>
<dbReference type="GO" id="GO:0016788">
    <property type="term" value="F:hydrolase activity, acting on ester bonds"/>
    <property type="evidence" value="ECO:0007669"/>
    <property type="project" value="InterPro"/>
</dbReference>
<keyword evidence="4" id="KW-1185">Reference proteome</keyword>
<dbReference type="InterPro" id="IPR050592">
    <property type="entry name" value="GDSL_lipolytic_enzyme"/>
</dbReference>
<feature type="signal peptide" evidence="2">
    <location>
        <begin position="1"/>
        <end position="27"/>
    </location>
</feature>